<feature type="transmembrane region" description="Helical" evidence="1">
    <location>
        <begin position="16"/>
        <end position="35"/>
    </location>
</feature>
<reference evidence="2 3" key="1">
    <citation type="submission" date="2020-08" db="EMBL/GenBank/DDBJ databases">
        <title>Genomic Encyclopedia of Type Strains, Phase IV (KMG-V): Genome sequencing to study the core and pangenomes of soil and plant-associated prokaryotes.</title>
        <authorList>
            <person name="Whitman W."/>
        </authorList>
    </citation>
    <scope>NUCLEOTIDE SEQUENCE [LARGE SCALE GENOMIC DNA]</scope>
    <source>
        <strain evidence="2 3">MP7CTX6</strain>
    </source>
</reference>
<evidence type="ECO:0000313" key="3">
    <source>
        <dbReference type="Proteomes" id="UP000537718"/>
    </source>
</evidence>
<protein>
    <submittedName>
        <fullName evidence="2">F0F1-type ATP synthase assembly protein I</fullName>
    </submittedName>
</protein>
<sequence>MNDEPKEKKSANFVKYTGMGFQMLATIGIFAFAGYKIDQYRNTDKMIFTALLGLLGVIISLYQVIRQLNSKD</sequence>
<organism evidence="2 3">
    <name type="scientific">Pedobacter cryoconitis</name>
    <dbReference type="NCBI Taxonomy" id="188932"/>
    <lineage>
        <taxon>Bacteria</taxon>
        <taxon>Pseudomonadati</taxon>
        <taxon>Bacteroidota</taxon>
        <taxon>Sphingobacteriia</taxon>
        <taxon>Sphingobacteriales</taxon>
        <taxon>Sphingobacteriaceae</taxon>
        <taxon>Pedobacter</taxon>
    </lineage>
</organism>
<dbReference type="EMBL" id="JACHCF010000002">
    <property type="protein sequence ID" value="MBB5620032.1"/>
    <property type="molecule type" value="Genomic_DNA"/>
</dbReference>
<comment type="caution">
    <text evidence="2">The sequence shown here is derived from an EMBL/GenBank/DDBJ whole genome shotgun (WGS) entry which is preliminary data.</text>
</comment>
<gene>
    <name evidence="2" type="ORF">HDE69_001070</name>
</gene>
<evidence type="ECO:0000313" key="2">
    <source>
        <dbReference type="EMBL" id="MBB5620032.1"/>
    </source>
</evidence>
<keyword evidence="1" id="KW-0812">Transmembrane</keyword>
<keyword evidence="1" id="KW-1133">Transmembrane helix</keyword>
<name>A0A7W9DIE6_9SPHI</name>
<accession>A0A7W9DIE6</accession>
<keyword evidence="1" id="KW-0472">Membrane</keyword>
<proteinExistence type="predicted"/>
<dbReference type="InterPro" id="IPR032820">
    <property type="entry name" value="ATPase_put"/>
</dbReference>
<feature type="transmembrane region" description="Helical" evidence="1">
    <location>
        <begin position="47"/>
        <end position="65"/>
    </location>
</feature>
<dbReference type="Pfam" id="PF09527">
    <property type="entry name" value="ATPase_gene1"/>
    <property type="match status" value="1"/>
</dbReference>
<dbReference type="RefSeq" id="WP_183866082.1">
    <property type="nucleotide sequence ID" value="NZ_JACHCF010000002.1"/>
</dbReference>
<dbReference type="AlphaFoldDB" id="A0A7W9DIE6"/>
<evidence type="ECO:0000256" key="1">
    <source>
        <dbReference type="SAM" id="Phobius"/>
    </source>
</evidence>
<dbReference type="Proteomes" id="UP000537718">
    <property type="component" value="Unassembled WGS sequence"/>
</dbReference>